<gene>
    <name evidence="2" type="ORF">ACFSVL_38430</name>
</gene>
<dbReference type="EMBL" id="JBHUKS010000032">
    <property type="protein sequence ID" value="MFD2473329.1"/>
    <property type="molecule type" value="Genomic_DNA"/>
</dbReference>
<keyword evidence="2" id="KW-0012">Acyltransferase</keyword>
<keyword evidence="3" id="KW-1185">Reference proteome</keyword>
<proteinExistence type="predicted"/>
<reference evidence="3" key="1">
    <citation type="journal article" date="2019" name="Int. J. Syst. Evol. Microbiol.">
        <title>The Global Catalogue of Microorganisms (GCM) 10K type strain sequencing project: providing services to taxonomists for standard genome sequencing and annotation.</title>
        <authorList>
            <consortium name="The Broad Institute Genomics Platform"/>
            <consortium name="The Broad Institute Genome Sequencing Center for Infectious Disease"/>
            <person name="Wu L."/>
            <person name="Ma J."/>
        </authorList>
    </citation>
    <scope>NUCLEOTIDE SEQUENCE [LARGE SCALE GENOMIC DNA]</scope>
    <source>
        <strain evidence="3">CGMCC 4.7641</strain>
    </source>
</reference>
<dbReference type="EC" id="2.3.1.-" evidence="2"/>
<dbReference type="GO" id="GO:0016746">
    <property type="term" value="F:acyltransferase activity"/>
    <property type="evidence" value="ECO:0007669"/>
    <property type="project" value="UniProtKB-KW"/>
</dbReference>
<keyword evidence="2" id="KW-0808">Transferase</keyword>
<comment type="caution">
    <text evidence="2">The sequence shown here is derived from an EMBL/GenBank/DDBJ whole genome shotgun (WGS) entry which is preliminary data.</text>
</comment>
<evidence type="ECO:0000259" key="1">
    <source>
        <dbReference type="PROSITE" id="PS51186"/>
    </source>
</evidence>
<dbReference type="PROSITE" id="PS51186">
    <property type="entry name" value="GNAT"/>
    <property type="match status" value="1"/>
</dbReference>
<dbReference type="SUPFAM" id="SSF55729">
    <property type="entry name" value="Acyl-CoA N-acyltransferases (Nat)"/>
    <property type="match status" value="1"/>
</dbReference>
<evidence type="ECO:0000313" key="2">
    <source>
        <dbReference type="EMBL" id="MFD2473329.1"/>
    </source>
</evidence>
<sequence>MIVVRATSEDVPQLVASATSLFAEDGGQRGPCLDITWPRREGPGYYADLVLGNDSLCLLAFPTPDSTTAIGHLTGRIRRADPLRPGVVVGVLESMRVDAAHRRSGVGTALAEEFFAWARESGANQVSVTAYSANESAVSFYRGLGFTPFELTLHAPISANQPR</sequence>
<dbReference type="Proteomes" id="UP001597483">
    <property type="component" value="Unassembled WGS sequence"/>
</dbReference>
<dbReference type="InterPro" id="IPR016181">
    <property type="entry name" value="Acyl_CoA_acyltransferase"/>
</dbReference>
<dbReference type="CDD" id="cd04301">
    <property type="entry name" value="NAT_SF"/>
    <property type="match status" value="1"/>
</dbReference>
<name>A0ABW5HKN6_9PSEU</name>
<dbReference type="Gene3D" id="3.40.630.30">
    <property type="match status" value="1"/>
</dbReference>
<feature type="domain" description="N-acetyltransferase" evidence="1">
    <location>
        <begin position="1"/>
        <end position="163"/>
    </location>
</feature>
<organism evidence="2 3">
    <name type="scientific">Amycolatopsis silviterrae</name>
    <dbReference type="NCBI Taxonomy" id="1656914"/>
    <lineage>
        <taxon>Bacteria</taxon>
        <taxon>Bacillati</taxon>
        <taxon>Actinomycetota</taxon>
        <taxon>Actinomycetes</taxon>
        <taxon>Pseudonocardiales</taxon>
        <taxon>Pseudonocardiaceae</taxon>
        <taxon>Amycolatopsis</taxon>
    </lineage>
</organism>
<protein>
    <submittedName>
        <fullName evidence="2">GNAT family N-acetyltransferase</fullName>
        <ecNumber evidence="2">2.3.1.-</ecNumber>
    </submittedName>
</protein>
<dbReference type="Pfam" id="PF00583">
    <property type="entry name" value="Acetyltransf_1"/>
    <property type="match status" value="1"/>
</dbReference>
<dbReference type="PANTHER" id="PTHR43072">
    <property type="entry name" value="N-ACETYLTRANSFERASE"/>
    <property type="match status" value="1"/>
</dbReference>
<dbReference type="RefSeq" id="WP_378311722.1">
    <property type="nucleotide sequence ID" value="NZ_JBHUKS010000032.1"/>
</dbReference>
<dbReference type="InterPro" id="IPR000182">
    <property type="entry name" value="GNAT_dom"/>
</dbReference>
<accession>A0ABW5HKN6</accession>
<evidence type="ECO:0000313" key="3">
    <source>
        <dbReference type="Proteomes" id="UP001597483"/>
    </source>
</evidence>